<sequence length="69" mass="7491">MIPSGRMATSDYMLVRLEAESRHLIFQRDAVRSTSLSLDGAVPDSLVSDALPLEQWTAGVSLAEPFIDG</sequence>
<protein>
    <submittedName>
        <fullName evidence="1">Uncharacterized protein</fullName>
    </submittedName>
</protein>
<proteinExistence type="predicted"/>
<comment type="caution">
    <text evidence="1">The sequence shown here is derived from an EMBL/GenBank/DDBJ whole genome shotgun (WGS) entry which is preliminary data.</text>
</comment>
<dbReference type="AlphaFoldDB" id="A0A1Q9EWW3"/>
<accession>A0A1Q9EWW3</accession>
<keyword evidence="2" id="KW-1185">Reference proteome</keyword>
<evidence type="ECO:0000313" key="1">
    <source>
        <dbReference type="EMBL" id="OLQ11927.1"/>
    </source>
</evidence>
<gene>
    <name evidence="1" type="ORF">AK812_SmicGene4162</name>
</gene>
<name>A0A1Q9EWW3_SYMMI</name>
<dbReference type="Proteomes" id="UP000186817">
    <property type="component" value="Unassembled WGS sequence"/>
</dbReference>
<evidence type="ECO:0000313" key="2">
    <source>
        <dbReference type="Proteomes" id="UP000186817"/>
    </source>
</evidence>
<reference evidence="1 2" key="1">
    <citation type="submission" date="2016-02" db="EMBL/GenBank/DDBJ databases">
        <title>Genome analysis of coral dinoflagellate symbionts highlights evolutionary adaptations to a symbiotic lifestyle.</title>
        <authorList>
            <person name="Aranda M."/>
            <person name="Li Y."/>
            <person name="Liew Y.J."/>
            <person name="Baumgarten S."/>
            <person name="Simakov O."/>
            <person name="Wilson M."/>
            <person name="Piel J."/>
            <person name="Ashoor H."/>
            <person name="Bougouffa S."/>
            <person name="Bajic V.B."/>
            <person name="Ryu T."/>
            <person name="Ravasi T."/>
            <person name="Bayer T."/>
            <person name="Micklem G."/>
            <person name="Kim H."/>
            <person name="Bhak J."/>
            <person name="Lajeunesse T.C."/>
            <person name="Voolstra C.R."/>
        </authorList>
    </citation>
    <scope>NUCLEOTIDE SEQUENCE [LARGE SCALE GENOMIC DNA]</scope>
    <source>
        <strain evidence="1 2">CCMP2467</strain>
    </source>
</reference>
<dbReference type="EMBL" id="LSRX01000051">
    <property type="protein sequence ID" value="OLQ11927.1"/>
    <property type="molecule type" value="Genomic_DNA"/>
</dbReference>
<organism evidence="1 2">
    <name type="scientific">Symbiodinium microadriaticum</name>
    <name type="common">Dinoflagellate</name>
    <name type="synonym">Zooxanthella microadriatica</name>
    <dbReference type="NCBI Taxonomy" id="2951"/>
    <lineage>
        <taxon>Eukaryota</taxon>
        <taxon>Sar</taxon>
        <taxon>Alveolata</taxon>
        <taxon>Dinophyceae</taxon>
        <taxon>Suessiales</taxon>
        <taxon>Symbiodiniaceae</taxon>
        <taxon>Symbiodinium</taxon>
    </lineage>
</organism>